<proteinExistence type="predicted"/>
<dbReference type="CDD" id="cd08544">
    <property type="entry name" value="Reeler"/>
    <property type="match status" value="1"/>
</dbReference>
<dbReference type="Proteomes" id="UP001286313">
    <property type="component" value="Unassembled WGS sequence"/>
</dbReference>
<sequence length="193" mass="21327">MAAPSRVTSANGVRLAVWNSYWAALRQLLWFCLNTNVLLGPVQCNQLTFRLVDLQANGLKSGDELYCLTLIPCHEATTVLDNALVNQYVIHVTDIDTRTLNVTLTSTGPSPPFKGFLLRANAQVPNQGHFILHPTDPYHQLTCSDLQTAVTHSGPQARFMVTLTWAILIPGPKITFEATVVKEYPTYVHNIVG</sequence>
<feature type="domain" description="Reelin" evidence="1">
    <location>
        <begin position="67"/>
        <end position="187"/>
    </location>
</feature>
<reference evidence="2" key="1">
    <citation type="submission" date="2023-10" db="EMBL/GenBank/DDBJ databases">
        <title>Genome assemblies of two species of porcelain crab, Petrolisthes cinctipes and Petrolisthes manimaculis (Anomura: Porcellanidae).</title>
        <authorList>
            <person name="Angst P."/>
        </authorList>
    </citation>
    <scope>NUCLEOTIDE SEQUENCE</scope>
    <source>
        <strain evidence="2">PB745_01</strain>
        <tissue evidence="2">Gill</tissue>
    </source>
</reference>
<evidence type="ECO:0000313" key="2">
    <source>
        <dbReference type="EMBL" id="KAK3865191.1"/>
    </source>
</evidence>
<dbReference type="InterPro" id="IPR042307">
    <property type="entry name" value="Reeler_sf"/>
</dbReference>
<protein>
    <recommendedName>
        <fullName evidence="1">Reelin domain-containing protein</fullName>
    </recommendedName>
</protein>
<name>A0AAE1K4A0_PETCI</name>
<organism evidence="2 3">
    <name type="scientific">Petrolisthes cinctipes</name>
    <name type="common">Flat porcelain crab</name>
    <dbReference type="NCBI Taxonomy" id="88211"/>
    <lineage>
        <taxon>Eukaryota</taxon>
        <taxon>Metazoa</taxon>
        <taxon>Ecdysozoa</taxon>
        <taxon>Arthropoda</taxon>
        <taxon>Crustacea</taxon>
        <taxon>Multicrustacea</taxon>
        <taxon>Malacostraca</taxon>
        <taxon>Eumalacostraca</taxon>
        <taxon>Eucarida</taxon>
        <taxon>Decapoda</taxon>
        <taxon>Pleocyemata</taxon>
        <taxon>Anomura</taxon>
        <taxon>Galatheoidea</taxon>
        <taxon>Porcellanidae</taxon>
        <taxon>Petrolisthes</taxon>
    </lineage>
</organism>
<keyword evidence="3" id="KW-1185">Reference proteome</keyword>
<gene>
    <name evidence="2" type="ORF">Pcinc_029179</name>
</gene>
<comment type="caution">
    <text evidence="2">The sequence shown here is derived from an EMBL/GenBank/DDBJ whole genome shotgun (WGS) entry which is preliminary data.</text>
</comment>
<dbReference type="Gene3D" id="2.60.40.4060">
    <property type="entry name" value="Reeler domain"/>
    <property type="match status" value="1"/>
</dbReference>
<dbReference type="AlphaFoldDB" id="A0AAE1K4A0"/>
<evidence type="ECO:0000259" key="1">
    <source>
        <dbReference type="Pfam" id="PF02014"/>
    </source>
</evidence>
<dbReference type="Pfam" id="PF02014">
    <property type="entry name" value="Reeler"/>
    <property type="match status" value="1"/>
</dbReference>
<evidence type="ECO:0000313" key="3">
    <source>
        <dbReference type="Proteomes" id="UP001286313"/>
    </source>
</evidence>
<dbReference type="EMBL" id="JAWQEG010003644">
    <property type="protein sequence ID" value="KAK3865191.1"/>
    <property type="molecule type" value="Genomic_DNA"/>
</dbReference>
<dbReference type="InterPro" id="IPR002861">
    <property type="entry name" value="Reeler_dom"/>
</dbReference>
<accession>A0AAE1K4A0</accession>